<dbReference type="Proteomes" id="UP000217258">
    <property type="component" value="Chromosome I"/>
</dbReference>
<proteinExistence type="predicted"/>
<protein>
    <submittedName>
        <fullName evidence="1">Uncharacterized protein</fullName>
    </submittedName>
</protein>
<gene>
    <name evidence="1" type="ORF">PISS_a1788</name>
</gene>
<evidence type="ECO:0000313" key="2">
    <source>
        <dbReference type="Proteomes" id="UP000217258"/>
    </source>
</evidence>
<sequence length="37" mass="4310">MQLQLKTADFISRFCIYNLQKKGLLSLCQPLQNILIN</sequence>
<name>A0ABM6N2Y9_9GAMM</name>
<dbReference type="EMBL" id="CP011030">
    <property type="protein sequence ID" value="ATC90672.1"/>
    <property type="molecule type" value="Genomic_DNA"/>
</dbReference>
<evidence type="ECO:0000313" key="1">
    <source>
        <dbReference type="EMBL" id="ATC90672.1"/>
    </source>
</evidence>
<accession>A0ABM6N2Y9</accession>
<organism evidence="1 2">
    <name type="scientific">Pseudoalteromonas issachenkonii</name>
    <dbReference type="NCBI Taxonomy" id="152297"/>
    <lineage>
        <taxon>Bacteria</taxon>
        <taxon>Pseudomonadati</taxon>
        <taxon>Pseudomonadota</taxon>
        <taxon>Gammaproteobacteria</taxon>
        <taxon>Alteromonadales</taxon>
        <taxon>Pseudoalteromonadaceae</taxon>
        <taxon>Pseudoalteromonas</taxon>
    </lineage>
</organism>
<reference evidence="1 2" key="1">
    <citation type="submission" date="2015-06" db="EMBL/GenBank/DDBJ databases">
        <authorList>
            <person name="Xie B.-B."/>
            <person name="Rong J.-C."/>
            <person name="Qin Q.-L."/>
            <person name="Zhang Y.-Z."/>
        </authorList>
    </citation>
    <scope>NUCLEOTIDE SEQUENCE [LARGE SCALE GENOMIC DNA]</scope>
    <source>
        <strain evidence="1 2">KMM 3549</strain>
    </source>
</reference>
<keyword evidence="2" id="KW-1185">Reference proteome</keyword>